<keyword evidence="11" id="KW-1185">Reference proteome</keyword>
<evidence type="ECO:0000259" key="10">
    <source>
        <dbReference type="PROSITE" id="PS51915"/>
    </source>
</evidence>
<feature type="domain" description="C2H2-type" evidence="9">
    <location>
        <begin position="233"/>
        <end position="261"/>
    </location>
</feature>
<evidence type="ECO:0000256" key="8">
    <source>
        <dbReference type="PROSITE-ProRule" id="PRU01263"/>
    </source>
</evidence>
<evidence type="ECO:0000259" key="9">
    <source>
        <dbReference type="PROSITE" id="PS50157"/>
    </source>
</evidence>
<comment type="subcellular location">
    <subcellularLocation>
        <location evidence="1">Nucleus</location>
    </subcellularLocation>
</comment>
<feature type="binding site" evidence="8">
    <location>
        <position position="19"/>
    </location>
    <ligand>
        <name>Zn(2+)</name>
        <dbReference type="ChEBI" id="CHEBI:29105"/>
    </ligand>
</feature>
<keyword evidence="3" id="KW-0677">Repeat</keyword>
<dbReference type="InterPro" id="IPR012934">
    <property type="entry name" value="Znf_AD"/>
</dbReference>
<reference evidence="12" key="1">
    <citation type="submission" date="2025-08" db="UniProtKB">
        <authorList>
            <consortium name="RefSeq"/>
        </authorList>
    </citation>
    <scope>IDENTIFICATION</scope>
    <source>
        <tissue evidence="12">Thorax and Abdomen</tissue>
    </source>
</reference>
<dbReference type="Pfam" id="PF00096">
    <property type="entry name" value="zf-C2H2"/>
    <property type="match status" value="4"/>
</dbReference>
<dbReference type="PANTHER" id="PTHR24381">
    <property type="entry name" value="ZINC FINGER PROTEIN"/>
    <property type="match status" value="1"/>
</dbReference>
<feature type="binding site" evidence="8">
    <location>
        <position position="68"/>
    </location>
    <ligand>
        <name>Zn(2+)</name>
        <dbReference type="ChEBI" id="CHEBI:29105"/>
    </ligand>
</feature>
<gene>
    <name evidence="12" type="primary">LOC107221603</name>
</gene>
<dbReference type="PANTHER" id="PTHR24381:SF393">
    <property type="entry name" value="CHROMATIN-LINKED ADAPTOR FOR MSL PROTEINS, ISOFORM B"/>
    <property type="match status" value="1"/>
</dbReference>
<keyword evidence="6" id="KW-0539">Nucleus</keyword>
<dbReference type="Pfam" id="PF13912">
    <property type="entry name" value="zf-C2H2_6"/>
    <property type="match status" value="1"/>
</dbReference>
<feature type="domain" description="C2H2-type" evidence="9">
    <location>
        <begin position="450"/>
        <end position="477"/>
    </location>
</feature>
<feature type="domain" description="C2H2-type" evidence="9">
    <location>
        <begin position="422"/>
        <end position="449"/>
    </location>
</feature>
<feature type="domain" description="C2H2-type" evidence="9">
    <location>
        <begin position="617"/>
        <end position="644"/>
    </location>
</feature>
<organism evidence="12">
    <name type="scientific">Neodiprion lecontei</name>
    <name type="common">Redheaded pine sawfly</name>
    <dbReference type="NCBI Taxonomy" id="441921"/>
    <lineage>
        <taxon>Eukaryota</taxon>
        <taxon>Metazoa</taxon>
        <taxon>Ecdysozoa</taxon>
        <taxon>Arthropoda</taxon>
        <taxon>Hexapoda</taxon>
        <taxon>Insecta</taxon>
        <taxon>Pterygota</taxon>
        <taxon>Neoptera</taxon>
        <taxon>Endopterygota</taxon>
        <taxon>Hymenoptera</taxon>
        <taxon>Tenthredinoidea</taxon>
        <taxon>Diprionidae</taxon>
        <taxon>Diprioninae</taxon>
        <taxon>Neodiprion</taxon>
    </lineage>
</organism>
<keyword evidence="4 7" id="KW-0863">Zinc-finger</keyword>
<evidence type="ECO:0000256" key="7">
    <source>
        <dbReference type="PROSITE-ProRule" id="PRU00042"/>
    </source>
</evidence>
<protein>
    <submittedName>
        <fullName evidence="12">Zinc finger protein 3 homolog isoform X1</fullName>
    </submittedName>
</protein>
<dbReference type="GO" id="GO:0001228">
    <property type="term" value="F:DNA-binding transcription activator activity, RNA polymerase II-specific"/>
    <property type="evidence" value="ECO:0007669"/>
    <property type="project" value="TreeGrafter"/>
</dbReference>
<proteinExistence type="predicted"/>
<dbReference type="KEGG" id="nlo:107221603"/>
<feature type="domain" description="C2H2-type" evidence="9">
    <location>
        <begin position="589"/>
        <end position="616"/>
    </location>
</feature>
<feature type="binding site" evidence="8">
    <location>
        <position position="65"/>
    </location>
    <ligand>
        <name>Zn(2+)</name>
        <dbReference type="ChEBI" id="CHEBI:29105"/>
    </ligand>
</feature>
<feature type="domain" description="C2H2-type" evidence="9">
    <location>
        <begin position="505"/>
        <end position="527"/>
    </location>
</feature>
<evidence type="ECO:0000256" key="6">
    <source>
        <dbReference type="ARBA" id="ARBA00023242"/>
    </source>
</evidence>
<evidence type="ECO:0000256" key="2">
    <source>
        <dbReference type="ARBA" id="ARBA00022723"/>
    </source>
</evidence>
<feature type="binding site" evidence="8">
    <location>
        <position position="16"/>
    </location>
    <ligand>
        <name>Zn(2+)</name>
        <dbReference type="ChEBI" id="CHEBI:29105"/>
    </ligand>
</feature>
<evidence type="ECO:0000256" key="4">
    <source>
        <dbReference type="ARBA" id="ARBA00022771"/>
    </source>
</evidence>
<dbReference type="GO" id="GO:0000978">
    <property type="term" value="F:RNA polymerase II cis-regulatory region sequence-specific DNA binding"/>
    <property type="evidence" value="ECO:0007669"/>
    <property type="project" value="TreeGrafter"/>
</dbReference>
<dbReference type="SMART" id="SM00355">
    <property type="entry name" value="ZnF_C2H2"/>
    <property type="match status" value="10"/>
</dbReference>
<name>A0A6J0BNI0_NEOLC</name>
<evidence type="ECO:0000313" key="12">
    <source>
        <dbReference type="RefSeq" id="XP_015516135.2"/>
    </source>
</evidence>
<dbReference type="OrthoDB" id="1095242at2759"/>
<dbReference type="InParanoid" id="A0A6J0BNI0"/>
<dbReference type="Gene3D" id="3.30.160.60">
    <property type="entry name" value="Classic Zinc Finger"/>
    <property type="match status" value="8"/>
</dbReference>
<dbReference type="InterPro" id="IPR036236">
    <property type="entry name" value="Znf_C2H2_sf"/>
</dbReference>
<dbReference type="SUPFAM" id="SSF57667">
    <property type="entry name" value="beta-beta-alpha zinc fingers"/>
    <property type="match status" value="5"/>
</dbReference>
<feature type="domain" description="C2H2-type" evidence="9">
    <location>
        <begin position="561"/>
        <end position="588"/>
    </location>
</feature>
<evidence type="ECO:0000256" key="1">
    <source>
        <dbReference type="ARBA" id="ARBA00004123"/>
    </source>
</evidence>
<dbReference type="Gene3D" id="3.40.1800.20">
    <property type="match status" value="1"/>
</dbReference>
<dbReference type="PROSITE" id="PS50157">
    <property type="entry name" value="ZINC_FINGER_C2H2_2"/>
    <property type="match status" value="9"/>
</dbReference>
<dbReference type="InterPro" id="IPR013087">
    <property type="entry name" value="Znf_C2H2_type"/>
</dbReference>
<keyword evidence="2 8" id="KW-0479">Metal-binding</keyword>
<dbReference type="GeneID" id="107221603"/>
<dbReference type="SMART" id="SM00868">
    <property type="entry name" value="zf-AD"/>
    <property type="match status" value="1"/>
</dbReference>
<evidence type="ECO:0000256" key="5">
    <source>
        <dbReference type="ARBA" id="ARBA00022833"/>
    </source>
</evidence>
<dbReference type="PROSITE" id="PS51915">
    <property type="entry name" value="ZAD"/>
    <property type="match status" value="1"/>
</dbReference>
<dbReference type="Pfam" id="PF07776">
    <property type="entry name" value="zf-AD"/>
    <property type="match status" value="1"/>
</dbReference>
<evidence type="ECO:0000313" key="11">
    <source>
        <dbReference type="Proteomes" id="UP000829291"/>
    </source>
</evidence>
<dbReference type="GO" id="GO:0005634">
    <property type="term" value="C:nucleus"/>
    <property type="evidence" value="ECO:0007669"/>
    <property type="project" value="InterPro"/>
</dbReference>
<dbReference type="Proteomes" id="UP000829291">
    <property type="component" value="Chromosome 3"/>
</dbReference>
<dbReference type="RefSeq" id="XP_015516135.2">
    <property type="nucleotide sequence ID" value="XM_015660649.2"/>
</dbReference>
<keyword evidence="5 8" id="KW-0862">Zinc</keyword>
<feature type="domain" description="ZAD" evidence="10">
    <location>
        <begin position="14"/>
        <end position="92"/>
    </location>
</feature>
<sequence>MATRREEFTQEFSEICRLCLKQEDVMESIFQTIDGEDTEFSLAQRISTIARVQVHEDDGLPMLICCTCRHQVEKSYSFRLLVEISDRTLRNCLESPQVETSEQMIKQELSDPNVDSADEENVGLEHFFLDTNLTESDIDPTAINVILVQSEDGTRVLNICSINDSEDTDNLEETTSVKNEYLISSEQVPSPKSQVLEQDKGRLEPNDLEDNQRILSPKEIYLQDLEPQLQSVHPCNKCDKFFSTDKDLDTHFTIEHVEDSEYLNTSSIEIRCELCFEAFESLEDLKNHITEHFANGRRLNSVKSETYIPSAGEEVSDEIETIIDNDPDYVLGVPKSEEAEARTQNHYENEITGSTAEDGLIQISIDNISEHGSQTNSHKDGDSLDVELELDLDNNTEYQSDIFYCVGEYLPDLVKVRSTGNFPCTQCDKTFTQKHEQTLHLRRHLSVKPFKCTSCDETFITNALRKEHERGHTGEKGFVCVICGKSFVKKSELKYHEGVHTDTPSTCNICNKEFTNVQSLKMHTKRHILGSRYVCETCGKSYYTNSELARHVQMHSGKREYPCHLCETSFLSRPELNRHLRYHIGEKTFRCKICFKSYFESGHLKIHERVHTGEKPYICTVCNKAFVTKPKLVRHQKIHAKEQITKSDMDYQQQIMTEGT</sequence>
<dbReference type="PROSITE" id="PS00028">
    <property type="entry name" value="ZINC_FINGER_C2H2_1"/>
    <property type="match status" value="10"/>
</dbReference>
<feature type="domain" description="C2H2-type" evidence="9">
    <location>
        <begin position="533"/>
        <end position="560"/>
    </location>
</feature>
<dbReference type="AlphaFoldDB" id="A0A6J0BNI0"/>
<accession>A0A6J0BNI0</accession>
<dbReference type="SUPFAM" id="SSF57716">
    <property type="entry name" value="Glucocorticoid receptor-like (DNA-binding domain)"/>
    <property type="match status" value="1"/>
</dbReference>
<feature type="domain" description="C2H2-type" evidence="9">
    <location>
        <begin position="478"/>
        <end position="505"/>
    </location>
</feature>
<evidence type="ECO:0000256" key="3">
    <source>
        <dbReference type="ARBA" id="ARBA00022737"/>
    </source>
</evidence>
<dbReference type="GO" id="GO:0008270">
    <property type="term" value="F:zinc ion binding"/>
    <property type="evidence" value="ECO:0007669"/>
    <property type="project" value="UniProtKB-UniRule"/>
</dbReference>